<dbReference type="PANTHER" id="PTHR31069:SF32">
    <property type="entry name" value="ARGININE METABOLISM REGULATION PROTEIN II"/>
    <property type="match status" value="1"/>
</dbReference>
<feature type="compositionally biased region" description="Polar residues" evidence="5">
    <location>
        <begin position="136"/>
        <end position="155"/>
    </location>
</feature>
<feature type="region of interest" description="Disordered" evidence="5">
    <location>
        <begin position="136"/>
        <end position="161"/>
    </location>
</feature>
<dbReference type="InterPro" id="IPR001138">
    <property type="entry name" value="Zn2Cys6_DnaBD"/>
</dbReference>
<dbReference type="AlphaFoldDB" id="A0A0B7G2N1"/>
<evidence type="ECO:0000313" key="8">
    <source>
        <dbReference type="Proteomes" id="UP000059188"/>
    </source>
</evidence>
<dbReference type="GO" id="GO:0000981">
    <property type="term" value="F:DNA-binding transcription factor activity, RNA polymerase II-specific"/>
    <property type="evidence" value="ECO:0007669"/>
    <property type="project" value="InterPro"/>
</dbReference>
<dbReference type="OrthoDB" id="5419315at2759"/>
<dbReference type="PANTHER" id="PTHR31069">
    <property type="entry name" value="OLEATE-ACTIVATED TRANSCRIPTION FACTOR 1-RELATED"/>
    <property type="match status" value="1"/>
</dbReference>
<dbReference type="PROSITE" id="PS00463">
    <property type="entry name" value="ZN2_CY6_FUNGAL_1"/>
    <property type="match status" value="1"/>
</dbReference>
<dbReference type="GO" id="GO:0008270">
    <property type="term" value="F:zinc ion binding"/>
    <property type="evidence" value="ECO:0007669"/>
    <property type="project" value="InterPro"/>
</dbReference>
<keyword evidence="3" id="KW-0804">Transcription</keyword>
<dbReference type="GO" id="GO:0003677">
    <property type="term" value="F:DNA binding"/>
    <property type="evidence" value="ECO:0007669"/>
    <property type="project" value="UniProtKB-KW"/>
</dbReference>
<accession>A0A0B7G2N1</accession>
<sequence length="198" mass="21962">MFRIVSKPGPLPTSCRTCRRRQKKCDMTRPCCNRCLRGGYECLGYEDDQPRVRVRRSCPDPLVPASVPTDSITSEVVDCLSASPTTSHTLGPPVQWAALPHWTSDAVSTTDENSSESSSVAFEYLQLQDQIQSMMYSSSSTRQAANTRRSFNTASRARPPGNNLIREFKSAYLSIPPPVNTTRAIKEKYLAHVAGNCE</sequence>
<evidence type="ECO:0000313" key="7">
    <source>
        <dbReference type="EMBL" id="CEL62697.1"/>
    </source>
</evidence>
<evidence type="ECO:0000256" key="1">
    <source>
        <dbReference type="ARBA" id="ARBA00023015"/>
    </source>
</evidence>
<keyword evidence="2" id="KW-0238">DNA-binding</keyword>
<evidence type="ECO:0000259" key="6">
    <source>
        <dbReference type="PROSITE" id="PS50048"/>
    </source>
</evidence>
<evidence type="ECO:0000256" key="3">
    <source>
        <dbReference type="ARBA" id="ARBA00023163"/>
    </source>
</evidence>
<dbReference type="Gene3D" id="4.10.240.10">
    <property type="entry name" value="Zn(2)-C6 fungal-type DNA-binding domain"/>
    <property type="match status" value="1"/>
</dbReference>
<name>A0A0B7G2N1_THACB</name>
<protein>
    <recommendedName>
        <fullName evidence="6">Zn(2)-C6 fungal-type domain-containing protein</fullName>
    </recommendedName>
</protein>
<dbReference type="CDD" id="cd00067">
    <property type="entry name" value="GAL4"/>
    <property type="match status" value="1"/>
</dbReference>
<evidence type="ECO:0000256" key="4">
    <source>
        <dbReference type="ARBA" id="ARBA00023242"/>
    </source>
</evidence>
<dbReference type="InterPro" id="IPR050675">
    <property type="entry name" value="OAF3"/>
</dbReference>
<evidence type="ECO:0000256" key="5">
    <source>
        <dbReference type="SAM" id="MobiDB-lite"/>
    </source>
</evidence>
<proteinExistence type="predicted"/>
<dbReference type="InterPro" id="IPR036864">
    <property type="entry name" value="Zn2-C6_fun-type_DNA-bd_sf"/>
</dbReference>
<dbReference type="SMART" id="SM00066">
    <property type="entry name" value="GAL4"/>
    <property type="match status" value="1"/>
</dbReference>
<organism evidence="7 8">
    <name type="scientific">Thanatephorus cucumeris (strain AG1-IB / isolate 7/3/14)</name>
    <name type="common">Lettuce bottom rot fungus</name>
    <name type="synonym">Rhizoctonia solani</name>
    <dbReference type="NCBI Taxonomy" id="1108050"/>
    <lineage>
        <taxon>Eukaryota</taxon>
        <taxon>Fungi</taxon>
        <taxon>Dikarya</taxon>
        <taxon>Basidiomycota</taxon>
        <taxon>Agaricomycotina</taxon>
        <taxon>Agaricomycetes</taxon>
        <taxon>Cantharellales</taxon>
        <taxon>Ceratobasidiaceae</taxon>
        <taxon>Rhizoctonia</taxon>
        <taxon>Rhizoctonia solani AG-1</taxon>
    </lineage>
</organism>
<dbReference type="Pfam" id="PF00172">
    <property type="entry name" value="Zn_clus"/>
    <property type="match status" value="1"/>
</dbReference>
<dbReference type="PROSITE" id="PS50048">
    <property type="entry name" value="ZN2_CY6_FUNGAL_2"/>
    <property type="match status" value="1"/>
</dbReference>
<evidence type="ECO:0000256" key="2">
    <source>
        <dbReference type="ARBA" id="ARBA00023125"/>
    </source>
</evidence>
<reference evidence="7 8" key="1">
    <citation type="submission" date="2014-11" db="EMBL/GenBank/DDBJ databases">
        <authorList>
            <person name="Wibberg Daniel"/>
        </authorList>
    </citation>
    <scope>NUCLEOTIDE SEQUENCE [LARGE SCALE GENOMIC DNA]</scope>
    <source>
        <strain evidence="7">Rhizoctonia solani AG1-IB 7/3/14</strain>
    </source>
</reference>
<feature type="domain" description="Zn(2)-C6 fungal-type" evidence="6">
    <location>
        <begin position="14"/>
        <end position="42"/>
    </location>
</feature>
<keyword evidence="8" id="KW-1185">Reference proteome</keyword>
<gene>
    <name evidence="7" type="ORF">RSOLAG1IB_05053</name>
</gene>
<keyword evidence="1" id="KW-0805">Transcription regulation</keyword>
<dbReference type="EMBL" id="LN679106">
    <property type="protein sequence ID" value="CEL62697.1"/>
    <property type="molecule type" value="Genomic_DNA"/>
</dbReference>
<dbReference type="SUPFAM" id="SSF57701">
    <property type="entry name" value="Zn2/Cys6 DNA-binding domain"/>
    <property type="match status" value="1"/>
</dbReference>
<dbReference type="Proteomes" id="UP000059188">
    <property type="component" value="Unassembled WGS sequence"/>
</dbReference>
<keyword evidence="4" id="KW-0539">Nucleus</keyword>